<dbReference type="InterPro" id="IPR041497">
    <property type="entry name" value="Thump-like"/>
</dbReference>
<dbReference type="AlphaFoldDB" id="A0A7X2ZUY5"/>
<keyword evidence="3" id="KW-0808">Transferase</keyword>
<dbReference type="Gene3D" id="1.10.10.1110">
    <property type="entry name" value="Methyltransferase PG1098, N-terminal domain"/>
    <property type="match status" value="1"/>
</dbReference>
<dbReference type="GO" id="GO:0008168">
    <property type="term" value="F:methyltransferase activity"/>
    <property type="evidence" value="ECO:0007669"/>
    <property type="project" value="UniProtKB-KW"/>
</dbReference>
<feature type="domain" description="PG-1098 ferredoxin-like" evidence="2">
    <location>
        <begin position="279"/>
        <end position="321"/>
    </location>
</feature>
<gene>
    <name evidence="3" type="ORF">D9O36_13585</name>
</gene>
<organism evidence="3 4">
    <name type="scientific">Zobellia amurskyensis</name>
    <dbReference type="NCBI Taxonomy" id="248905"/>
    <lineage>
        <taxon>Bacteria</taxon>
        <taxon>Pseudomonadati</taxon>
        <taxon>Bacteroidota</taxon>
        <taxon>Flavobacteriia</taxon>
        <taxon>Flavobacteriales</taxon>
        <taxon>Flavobacteriaceae</taxon>
        <taxon>Zobellia</taxon>
    </lineage>
</organism>
<feature type="domain" description="THUMP-like" evidence="1">
    <location>
        <begin position="322"/>
        <end position="391"/>
    </location>
</feature>
<dbReference type="InterPro" id="IPR029063">
    <property type="entry name" value="SAM-dependent_MTases_sf"/>
</dbReference>
<dbReference type="GO" id="GO:0032259">
    <property type="term" value="P:methylation"/>
    <property type="evidence" value="ECO:0007669"/>
    <property type="project" value="UniProtKB-KW"/>
</dbReference>
<dbReference type="SUPFAM" id="SSF53335">
    <property type="entry name" value="S-adenosyl-L-methionine-dependent methyltransferases"/>
    <property type="match status" value="1"/>
</dbReference>
<dbReference type="InterPro" id="IPR054168">
    <property type="entry name" value="PG_1098_Fer"/>
</dbReference>
<comment type="caution">
    <text evidence="3">The sequence shown here is derived from an EMBL/GenBank/DDBJ whole genome shotgun (WGS) entry which is preliminary data.</text>
</comment>
<reference evidence="3 4" key="1">
    <citation type="journal article" date="2019" name="Mar. Drugs">
        <title>Comparative Genomics and CAZyme Genome Repertoires of Marine Zobellia amurskyensis KMM 3526(T) and Zobellia laminariae KMM 3676(T).</title>
        <authorList>
            <person name="Chernysheva N."/>
            <person name="Bystritskaya E."/>
            <person name="Stenkova A."/>
            <person name="Golovkin I."/>
            <person name="Nedashkovskaya O."/>
            <person name="Isaeva M."/>
        </authorList>
    </citation>
    <scope>NUCLEOTIDE SEQUENCE [LARGE SCALE GENOMIC DNA]</scope>
    <source>
        <strain evidence="3 4">KMM 3526</strain>
    </source>
</reference>
<proteinExistence type="predicted"/>
<evidence type="ECO:0000313" key="4">
    <source>
        <dbReference type="Proteomes" id="UP000540519"/>
    </source>
</evidence>
<evidence type="ECO:0000313" key="3">
    <source>
        <dbReference type="EMBL" id="MUH36880.1"/>
    </source>
</evidence>
<evidence type="ECO:0000259" key="2">
    <source>
        <dbReference type="Pfam" id="PF22013"/>
    </source>
</evidence>
<keyword evidence="4" id="KW-1185">Reference proteome</keyword>
<dbReference type="Proteomes" id="UP000540519">
    <property type="component" value="Unassembled WGS sequence"/>
</dbReference>
<name>A0A7X2ZUY5_9FLAO</name>
<protein>
    <submittedName>
        <fullName evidence="3">Class I SAM-dependent methyltransferase</fullName>
    </submittedName>
</protein>
<sequence>MNKNILHTGVQKFIHKNLNTDIMSVLLKKPIFEEISNRELAEQLEARKKCEKKLPTWFSATNIYYPNKLNIEQTSSEITAQYKADLVSGKSLVDVTGGLGIDSYFFSHKTEEVHHCELDENLSEIATHNFQILDVTNVKTHAENGLDFIKNSRSEFDWIYIDPSRRDDLKQRVFFLSDCLPNVVENLDLLFSKSKNILIKTAPLLDITAGINELKYIKEIHVVAINNDVKEVLYILQRDYNGSIAIKTINKTPKQDQTFNFDLKSEKNAVSEFSEPLTYLYEPNAAVLKSGAFKTVGQEHQLKKLNINTHLYTSDSLIDFPGRRFRIEKTLPYNKKEIKRSSIKKANITTRNFPNSVADIRKNFHISDGGEFYLFFTTNSSERVIFIICRKT</sequence>
<dbReference type="Gene3D" id="3.40.50.150">
    <property type="entry name" value="Vaccinia Virus protein VP39"/>
    <property type="match status" value="1"/>
</dbReference>
<keyword evidence="3" id="KW-0489">Methyltransferase</keyword>
<evidence type="ECO:0000259" key="1">
    <source>
        <dbReference type="Pfam" id="PF18096"/>
    </source>
</evidence>
<dbReference type="Pfam" id="PF18096">
    <property type="entry name" value="Thump_like"/>
    <property type="match status" value="1"/>
</dbReference>
<accession>A0A7X2ZUY5</accession>
<dbReference type="EMBL" id="RCNR01000027">
    <property type="protein sequence ID" value="MUH36880.1"/>
    <property type="molecule type" value="Genomic_DNA"/>
</dbReference>
<dbReference type="OrthoDB" id="1000417at2"/>
<dbReference type="Pfam" id="PF22013">
    <property type="entry name" value="PG_1098_Fer"/>
    <property type="match status" value="1"/>
</dbReference>